<dbReference type="Gene3D" id="1.10.1040.10">
    <property type="entry name" value="N-(1-d-carboxylethyl)-l-norvaline Dehydrogenase, domain 2"/>
    <property type="match status" value="1"/>
</dbReference>
<keyword evidence="1" id="KW-0560">Oxidoreductase</keyword>
<gene>
    <name evidence="6" type="ORF">SAMN05216313_106172</name>
</gene>
<evidence type="ECO:0000256" key="1">
    <source>
        <dbReference type="ARBA" id="ARBA00023002"/>
    </source>
</evidence>
<dbReference type="InterPro" id="IPR013131">
    <property type="entry name" value="Mannitol_DH_N"/>
</dbReference>
<proteinExistence type="predicted"/>
<dbReference type="InterPro" id="IPR013328">
    <property type="entry name" value="6PGD_dom2"/>
</dbReference>
<dbReference type="InterPro" id="IPR000669">
    <property type="entry name" value="Mannitol_DH"/>
</dbReference>
<dbReference type="PRINTS" id="PR00084">
    <property type="entry name" value="MTLDHDRGNASE"/>
</dbReference>
<dbReference type="GO" id="GO:0019592">
    <property type="term" value="P:mannitol catabolic process"/>
    <property type="evidence" value="ECO:0007669"/>
    <property type="project" value="TreeGrafter"/>
</dbReference>
<dbReference type="Pfam" id="PF01232">
    <property type="entry name" value="Mannitol_dh"/>
    <property type="match status" value="1"/>
</dbReference>
<dbReference type="NCBIfam" id="NF002969">
    <property type="entry name" value="PRK03643.1"/>
    <property type="match status" value="1"/>
</dbReference>
<dbReference type="PANTHER" id="PTHR30524:SF0">
    <property type="entry name" value="ALTRONATE OXIDOREDUCTASE-RELATED"/>
    <property type="match status" value="1"/>
</dbReference>
<evidence type="ECO:0000313" key="7">
    <source>
        <dbReference type="Proteomes" id="UP000198508"/>
    </source>
</evidence>
<dbReference type="STRING" id="460384.SAMN05216313_106172"/>
<dbReference type="Gene3D" id="3.40.50.720">
    <property type="entry name" value="NAD(P)-binding Rossmann-like Domain"/>
    <property type="match status" value="1"/>
</dbReference>
<dbReference type="GO" id="GO:0019698">
    <property type="term" value="P:D-galacturonate catabolic process"/>
    <property type="evidence" value="ECO:0007669"/>
    <property type="project" value="TreeGrafter"/>
</dbReference>
<feature type="domain" description="Mannitol dehydrogenase C-terminal" evidence="5">
    <location>
        <begin position="281"/>
        <end position="476"/>
    </location>
</feature>
<accession>A0A1I0EL64</accession>
<evidence type="ECO:0000313" key="6">
    <source>
        <dbReference type="EMBL" id="SET45271.1"/>
    </source>
</evidence>
<name>A0A1I0EL64_9FIRM</name>
<evidence type="ECO:0000259" key="4">
    <source>
        <dbReference type="Pfam" id="PF01232"/>
    </source>
</evidence>
<dbReference type="Proteomes" id="UP000198508">
    <property type="component" value="Unassembled WGS sequence"/>
</dbReference>
<sequence length="496" mass="56184">MERLSYKTLEKLGFEGYLMPEGTERVLQFGEGNFLRAFVDYFIDLANERTGWGAKVVAVQPIAQGRCEDINRQDGLYTVYLRGLENGGQVIRKRVVSSISRALNPYEDYGALLACAANPDLRYIVSNTTEAGIAFDENSRFDEEPPGSFPAKLTRFLYERYSCFKGEAGRGLVILSCELIDHNGDELKRCVGQYTKLWKLEPEFAEWLDREVIFCSTMVDRIVTGYPRAEAEALNAQNGYEDLLLDTGEVFAIWVIEGPKELEDELPFKKAGLPVIVAEDCTPYKKRKVRMLNGVQTTMVLASYLSGQDIVRKCMEDPAIYSFMERCVYDEIIPVLTEYPKEELEDYAAGLFDRLCNPFIDHSLLAISLNTTSKWKARVLPTVREYQAATGKLPPRLMAGFAAYVMFYRGECLEGNALVAHRGDTEYRICDDMEVLRFFEAHKSDSLAELAGAVCRNAGFWDGDLTEIPGFLELVTEYLQLFEREGVHRVFELLGS</sequence>
<dbReference type="GO" id="GO:0005829">
    <property type="term" value="C:cytosol"/>
    <property type="evidence" value="ECO:0007669"/>
    <property type="project" value="TreeGrafter"/>
</dbReference>
<dbReference type="InterPro" id="IPR036291">
    <property type="entry name" value="NAD(P)-bd_dom_sf"/>
</dbReference>
<organism evidence="6 7">
    <name type="scientific">Enterocloster lavalensis</name>
    <dbReference type="NCBI Taxonomy" id="460384"/>
    <lineage>
        <taxon>Bacteria</taxon>
        <taxon>Bacillati</taxon>
        <taxon>Bacillota</taxon>
        <taxon>Clostridia</taxon>
        <taxon>Lachnospirales</taxon>
        <taxon>Lachnospiraceae</taxon>
        <taxon>Enterocloster</taxon>
    </lineage>
</organism>
<keyword evidence="2" id="KW-0520">NAD</keyword>
<evidence type="ECO:0000256" key="3">
    <source>
        <dbReference type="ARBA" id="ARBA00048615"/>
    </source>
</evidence>
<evidence type="ECO:0000259" key="5">
    <source>
        <dbReference type="Pfam" id="PF08125"/>
    </source>
</evidence>
<dbReference type="InterPro" id="IPR008927">
    <property type="entry name" value="6-PGluconate_DH-like_C_sf"/>
</dbReference>
<dbReference type="GO" id="GO:0008926">
    <property type="term" value="F:mannitol-1-phosphate 5-dehydrogenase activity"/>
    <property type="evidence" value="ECO:0007669"/>
    <property type="project" value="UniProtKB-EC"/>
</dbReference>
<protein>
    <submittedName>
        <fullName evidence="6">Tagaturonate reductase</fullName>
    </submittedName>
</protein>
<dbReference type="InterPro" id="IPR013118">
    <property type="entry name" value="Mannitol_DH_C"/>
</dbReference>
<reference evidence="7" key="1">
    <citation type="submission" date="2016-10" db="EMBL/GenBank/DDBJ databases">
        <authorList>
            <person name="Varghese N."/>
            <person name="Submissions S."/>
        </authorList>
    </citation>
    <scope>NUCLEOTIDE SEQUENCE [LARGE SCALE GENOMIC DNA]</scope>
    <source>
        <strain evidence="7">NLAE-zl-G277</strain>
    </source>
</reference>
<dbReference type="PANTHER" id="PTHR30524">
    <property type="entry name" value="MANNITOL-1-PHOSPHATE 5-DEHYDROGENASE"/>
    <property type="match status" value="1"/>
</dbReference>
<dbReference type="Pfam" id="PF08125">
    <property type="entry name" value="Mannitol_dh_C"/>
    <property type="match status" value="1"/>
</dbReference>
<keyword evidence="7" id="KW-1185">Reference proteome</keyword>
<dbReference type="SUPFAM" id="SSF51735">
    <property type="entry name" value="NAD(P)-binding Rossmann-fold domains"/>
    <property type="match status" value="1"/>
</dbReference>
<comment type="catalytic activity">
    <reaction evidence="3">
        <text>D-mannitol 1-phosphate + NAD(+) = beta-D-fructose 6-phosphate + NADH + H(+)</text>
        <dbReference type="Rhea" id="RHEA:19661"/>
        <dbReference type="ChEBI" id="CHEBI:15378"/>
        <dbReference type="ChEBI" id="CHEBI:57540"/>
        <dbReference type="ChEBI" id="CHEBI:57634"/>
        <dbReference type="ChEBI" id="CHEBI:57945"/>
        <dbReference type="ChEBI" id="CHEBI:61381"/>
        <dbReference type="EC" id="1.1.1.17"/>
    </reaction>
</comment>
<dbReference type="GeneID" id="93276626"/>
<dbReference type="GO" id="GO:0009026">
    <property type="term" value="F:tagaturonate reductase activity"/>
    <property type="evidence" value="ECO:0007669"/>
    <property type="project" value="TreeGrafter"/>
</dbReference>
<dbReference type="SUPFAM" id="SSF48179">
    <property type="entry name" value="6-phosphogluconate dehydrogenase C-terminal domain-like"/>
    <property type="match status" value="1"/>
</dbReference>
<dbReference type="EMBL" id="FOIM01000006">
    <property type="protein sequence ID" value="SET45271.1"/>
    <property type="molecule type" value="Genomic_DNA"/>
</dbReference>
<dbReference type="RefSeq" id="WP_092362271.1">
    <property type="nucleotide sequence ID" value="NZ_DAINWJ010000074.1"/>
</dbReference>
<dbReference type="AlphaFoldDB" id="A0A1I0EL64"/>
<evidence type="ECO:0000256" key="2">
    <source>
        <dbReference type="ARBA" id="ARBA00023027"/>
    </source>
</evidence>
<feature type="domain" description="Mannitol dehydrogenase N-terminal" evidence="4">
    <location>
        <begin position="25"/>
        <end position="267"/>
    </location>
</feature>